<dbReference type="EMBL" id="JABBFR010000002">
    <property type="protein sequence ID" value="MBT0723162.1"/>
    <property type="molecule type" value="Genomic_DNA"/>
</dbReference>
<sequence length="297" mass="31570">MQTKITTVAVLGLGAMGHAFATNLANHHFTIRVWNRSAQKGEDLVQKGATLAQTPAQAVEESEAVILMLANAEITLEIMQQVLSSLADNAIVVQMGTIGVDATQQLHSLLKEKRPDVGFIDAPVSGTKKPAEMAKIAILASGDSALQKTIEPVFAAISQAIHWLGEAGAGSAMKLVVNSWLIGLMQSLAESHCLAKQLGFSPETLWSVLEGGPLAAPYAKTKLEMMSQGTYDPQMQLKWALKDAKLAAQTSGPNQMPALQGIIDLWQSAVDAGLGNKDLSVIAHYLETQCDTAFTKG</sequence>
<dbReference type="InterPro" id="IPR008927">
    <property type="entry name" value="6-PGluconate_DH-like_C_sf"/>
</dbReference>
<dbReference type="RefSeq" id="WP_214235624.1">
    <property type="nucleotide sequence ID" value="NZ_JABBFR010000002.1"/>
</dbReference>
<feature type="domain" description="3-hydroxyisobutyrate dehydrogenase-like NAD-binding" evidence="5">
    <location>
        <begin position="168"/>
        <end position="285"/>
    </location>
</feature>
<dbReference type="PANTHER" id="PTHR43580:SF2">
    <property type="entry name" value="CYTOKINE-LIKE NUCLEAR FACTOR N-PAC"/>
    <property type="match status" value="1"/>
</dbReference>
<reference evidence="6 7" key="1">
    <citation type="submission" date="2020-04" db="EMBL/GenBank/DDBJ databases">
        <title>Genome sequencing of Rosenbergiella species.</title>
        <authorList>
            <person name="Alvarez-Perez S."/>
            <person name="Lievens B."/>
        </authorList>
    </citation>
    <scope>NUCLEOTIDE SEQUENCE [LARGE SCALE GENOMIC DNA]</scope>
    <source>
        <strain evidence="6 7">S61</strain>
    </source>
</reference>
<evidence type="ECO:0000256" key="1">
    <source>
        <dbReference type="ARBA" id="ARBA00023002"/>
    </source>
</evidence>
<dbReference type="InterPro" id="IPR013328">
    <property type="entry name" value="6PGD_dom2"/>
</dbReference>
<dbReference type="SUPFAM" id="SSF51735">
    <property type="entry name" value="NAD(P)-binding Rossmann-fold domains"/>
    <property type="match status" value="1"/>
</dbReference>
<accession>A0ABS5STK1</accession>
<evidence type="ECO:0000259" key="5">
    <source>
        <dbReference type="Pfam" id="PF14833"/>
    </source>
</evidence>
<dbReference type="Pfam" id="PF14833">
    <property type="entry name" value="NAD_binding_11"/>
    <property type="match status" value="1"/>
</dbReference>
<protein>
    <submittedName>
        <fullName evidence="6">NAD(P)-dependent oxidoreductase</fullName>
    </submittedName>
</protein>
<organism evidence="6 7">
    <name type="scientific">Rosenbergiella gaditana</name>
    <dbReference type="NCBI Taxonomy" id="2726987"/>
    <lineage>
        <taxon>Bacteria</taxon>
        <taxon>Pseudomonadati</taxon>
        <taxon>Pseudomonadota</taxon>
        <taxon>Gammaproteobacteria</taxon>
        <taxon>Enterobacterales</taxon>
        <taxon>Erwiniaceae</taxon>
        <taxon>Rosenbergiella</taxon>
    </lineage>
</organism>
<comment type="caution">
    <text evidence="6">The sequence shown here is derived from an EMBL/GenBank/DDBJ whole genome shotgun (WGS) entry which is preliminary data.</text>
</comment>
<dbReference type="Gene3D" id="3.40.50.720">
    <property type="entry name" value="NAD(P)-binding Rossmann-like Domain"/>
    <property type="match status" value="1"/>
</dbReference>
<dbReference type="SUPFAM" id="SSF48179">
    <property type="entry name" value="6-phosphogluconate dehydrogenase C-terminal domain-like"/>
    <property type="match status" value="1"/>
</dbReference>
<gene>
    <name evidence="6" type="ORF">HH682_01645</name>
</gene>
<dbReference type="InterPro" id="IPR036291">
    <property type="entry name" value="NAD(P)-bd_dom_sf"/>
</dbReference>
<dbReference type="InterPro" id="IPR029154">
    <property type="entry name" value="HIBADH-like_NADP-bd"/>
</dbReference>
<dbReference type="PIRSF" id="PIRSF000103">
    <property type="entry name" value="HIBADH"/>
    <property type="match status" value="1"/>
</dbReference>
<keyword evidence="3" id="KW-0732">Signal</keyword>
<evidence type="ECO:0000256" key="2">
    <source>
        <dbReference type="ARBA" id="ARBA00023027"/>
    </source>
</evidence>
<keyword evidence="7" id="KW-1185">Reference proteome</keyword>
<evidence type="ECO:0000313" key="7">
    <source>
        <dbReference type="Proteomes" id="UP000790096"/>
    </source>
</evidence>
<dbReference type="PANTHER" id="PTHR43580">
    <property type="entry name" value="OXIDOREDUCTASE GLYR1-RELATED"/>
    <property type="match status" value="1"/>
</dbReference>
<proteinExistence type="predicted"/>
<dbReference type="InterPro" id="IPR006115">
    <property type="entry name" value="6PGDH_NADP-bd"/>
</dbReference>
<keyword evidence="1" id="KW-0560">Oxidoreductase</keyword>
<feature type="signal peptide" evidence="3">
    <location>
        <begin position="1"/>
        <end position="21"/>
    </location>
</feature>
<dbReference type="InterPro" id="IPR051265">
    <property type="entry name" value="HIBADH-related_NP60_sf"/>
</dbReference>
<keyword evidence="2" id="KW-0520">NAD</keyword>
<evidence type="ECO:0000313" key="6">
    <source>
        <dbReference type="EMBL" id="MBT0723162.1"/>
    </source>
</evidence>
<evidence type="ECO:0000256" key="3">
    <source>
        <dbReference type="SAM" id="SignalP"/>
    </source>
</evidence>
<dbReference type="Proteomes" id="UP000790096">
    <property type="component" value="Unassembled WGS sequence"/>
</dbReference>
<evidence type="ECO:0000259" key="4">
    <source>
        <dbReference type="Pfam" id="PF03446"/>
    </source>
</evidence>
<dbReference type="InterPro" id="IPR015815">
    <property type="entry name" value="HIBADH-related"/>
</dbReference>
<dbReference type="Pfam" id="PF03446">
    <property type="entry name" value="NAD_binding_2"/>
    <property type="match status" value="1"/>
</dbReference>
<feature type="domain" description="6-phosphogluconate dehydrogenase NADP-binding" evidence="4">
    <location>
        <begin position="7"/>
        <end position="165"/>
    </location>
</feature>
<name>A0ABS5STK1_9GAMM</name>
<feature type="chain" id="PRO_5046898158" evidence="3">
    <location>
        <begin position="22"/>
        <end position="297"/>
    </location>
</feature>
<dbReference type="Gene3D" id="1.10.1040.10">
    <property type="entry name" value="N-(1-d-carboxylethyl)-l-norvaline Dehydrogenase, domain 2"/>
    <property type="match status" value="1"/>
</dbReference>